<gene>
    <name evidence="3" type="primary">LOC111124857</name>
</gene>
<evidence type="ECO:0000256" key="1">
    <source>
        <dbReference type="SAM" id="Phobius"/>
    </source>
</evidence>
<feature type="transmembrane region" description="Helical" evidence="1">
    <location>
        <begin position="131"/>
        <end position="155"/>
    </location>
</feature>
<sequence length="204" mass="22783">MEGLSHFSYDCGFNSYYNGSTCVPCQIGFYGYNCSDECHPGLYGPLCSWLCKCSSDQCHHTYGCLPGIEDTATLLVTRGNFLNSGSNNPEVPVSIAVNTRGSIASHNTETFVHLSSNDPSCFGPNKSRQTLIVSIVGMNALLLLLIGIHSFLYFYEKRQSFRKRLAFNIKCKQQDDQCQANDTPVETICFVENPKNRHHLYEPV</sequence>
<dbReference type="Proteomes" id="UP000694844">
    <property type="component" value="Chromosome 3"/>
</dbReference>
<protein>
    <submittedName>
        <fullName evidence="3">Uncharacterized protein LOC111124857</fullName>
    </submittedName>
</protein>
<dbReference type="KEGG" id="cvn:111124857"/>
<dbReference type="Gene3D" id="2.170.300.10">
    <property type="entry name" value="Tie2 ligand-binding domain superfamily"/>
    <property type="match status" value="1"/>
</dbReference>
<evidence type="ECO:0000313" key="2">
    <source>
        <dbReference type="Proteomes" id="UP000694844"/>
    </source>
</evidence>
<keyword evidence="1" id="KW-1133">Transmembrane helix</keyword>
<keyword evidence="1" id="KW-0812">Transmembrane</keyword>
<dbReference type="RefSeq" id="XP_022323790.1">
    <property type="nucleotide sequence ID" value="XM_022468082.1"/>
</dbReference>
<keyword evidence="1" id="KW-0472">Membrane</keyword>
<dbReference type="AlphaFoldDB" id="A0A8B8D846"/>
<organism evidence="2 3">
    <name type="scientific">Crassostrea virginica</name>
    <name type="common">Eastern oyster</name>
    <dbReference type="NCBI Taxonomy" id="6565"/>
    <lineage>
        <taxon>Eukaryota</taxon>
        <taxon>Metazoa</taxon>
        <taxon>Spiralia</taxon>
        <taxon>Lophotrochozoa</taxon>
        <taxon>Mollusca</taxon>
        <taxon>Bivalvia</taxon>
        <taxon>Autobranchia</taxon>
        <taxon>Pteriomorphia</taxon>
        <taxon>Ostreida</taxon>
        <taxon>Ostreoidea</taxon>
        <taxon>Ostreidae</taxon>
        <taxon>Crassostrea</taxon>
    </lineage>
</organism>
<proteinExistence type="predicted"/>
<reference evidence="3" key="1">
    <citation type="submission" date="2025-08" db="UniProtKB">
        <authorList>
            <consortium name="RefSeq"/>
        </authorList>
    </citation>
    <scope>IDENTIFICATION</scope>
    <source>
        <tissue evidence="3">Whole sample</tissue>
    </source>
</reference>
<name>A0A8B8D846_CRAVI</name>
<evidence type="ECO:0000313" key="3">
    <source>
        <dbReference type="RefSeq" id="XP_022323790.1"/>
    </source>
</evidence>
<keyword evidence="2" id="KW-1185">Reference proteome</keyword>
<dbReference type="GeneID" id="111124857"/>
<dbReference type="OrthoDB" id="6117618at2759"/>
<accession>A0A8B8D846</accession>